<keyword evidence="1" id="KW-0812">Transmembrane</keyword>
<evidence type="ECO:0000256" key="1">
    <source>
        <dbReference type="SAM" id="Phobius"/>
    </source>
</evidence>
<feature type="transmembrane region" description="Helical" evidence="1">
    <location>
        <begin position="76"/>
        <end position="93"/>
    </location>
</feature>
<dbReference type="EMBL" id="BAAANF010000042">
    <property type="protein sequence ID" value="GAA1721849.1"/>
    <property type="molecule type" value="Genomic_DNA"/>
</dbReference>
<sequence length="97" mass="10189">MKTAYLVYLGWTLFGILAVIALGVHADRHPAPNEMFGNPVSFAVLALSPGILLGWLAGLVLVALFRHLHPVLDGSLAYGGALLVAIGVSVIQMEVLA</sequence>
<comment type="caution">
    <text evidence="2">The sequence shown here is derived from an EMBL/GenBank/DDBJ whole genome shotgun (WGS) entry which is preliminary data.</text>
</comment>
<proteinExistence type="predicted"/>
<dbReference type="Proteomes" id="UP001500280">
    <property type="component" value="Unassembled WGS sequence"/>
</dbReference>
<feature type="transmembrane region" description="Helical" evidence="1">
    <location>
        <begin position="42"/>
        <end position="64"/>
    </location>
</feature>
<evidence type="ECO:0000313" key="2">
    <source>
        <dbReference type="EMBL" id="GAA1721849.1"/>
    </source>
</evidence>
<evidence type="ECO:0000313" key="3">
    <source>
        <dbReference type="Proteomes" id="UP001500280"/>
    </source>
</evidence>
<protein>
    <submittedName>
        <fullName evidence="2">Uncharacterized protein</fullName>
    </submittedName>
</protein>
<name>A0ABN2JBG0_9ACTN</name>
<keyword evidence="1" id="KW-0472">Membrane</keyword>
<accession>A0ABN2JBG0</accession>
<keyword evidence="1" id="KW-1133">Transmembrane helix</keyword>
<organism evidence="2 3">
    <name type="scientific">Kribbella yunnanensis</name>
    <dbReference type="NCBI Taxonomy" id="190194"/>
    <lineage>
        <taxon>Bacteria</taxon>
        <taxon>Bacillati</taxon>
        <taxon>Actinomycetota</taxon>
        <taxon>Actinomycetes</taxon>
        <taxon>Propionibacteriales</taxon>
        <taxon>Kribbellaceae</taxon>
        <taxon>Kribbella</taxon>
    </lineage>
</organism>
<gene>
    <name evidence="2" type="ORF">GCM10009745_83490</name>
</gene>
<reference evidence="2 3" key="1">
    <citation type="journal article" date="2019" name="Int. J. Syst. Evol. Microbiol.">
        <title>The Global Catalogue of Microorganisms (GCM) 10K type strain sequencing project: providing services to taxonomists for standard genome sequencing and annotation.</title>
        <authorList>
            <consortium name="The Broad Institute Genomics Platform"/>
            <consortium name="The Broad Institute Genome Sequencing Center for Infectious Disease"/>
            <person name="Wu L."/>
            <person name="Ma J."/>
        </authorList>
    </citation>
    <scope>NUCLEOTIDE SEQUENCE [LARGE SCALE GENOMIC DNA]</scope>
    <source>
        <strain evidence="2 3">JCM 14307</strain>
    </source>
</reference>
<dbReference type="RefSeq" id="WP_344165877.1">
    <property type="nucleotide sequence ID" value="NZ_BAAANF010000042.1"/>
</dbReference>
<keyword evidence="3" id="KW-1185">Reference proteome</keyword>